<reference evidence="1" key="1">
    <citation type="journal article" date="2021" name="Nat. Commun.">
        <title>Genetic determinants of endophytism in the Arabidopsis root mycobiome.</title>
        <authorList>
            <person name="Mesny F."/>
            <person name="Miyauchi S."/>
            <person name="Thiergart T."/>
            <person name="Pickel B."/>
            <person name="Atanasova L."/>
            <person name="Karlsson M."/>
            <person name="Huettel B."/>
            <person name="Barry K.W."/>
            <person name="Haridas S."/>
            <person name="Chen C."/>
            <person name="Bauer D."/>
            <person name="Andreopoulos W."/>
            <person name="Pangilinan J."/>
            <person name="LaButti K."/>
            <person name="Riley R."/>
            <person name="Lipzen A."/>
            <person name="Clum A."/>
            <person name="Drula E."/>
            <person name="Henrissat B."/>
            <person name="Kohler A."/>
            <person name="Grigoriev I.V."/>
            <person name="Martin F.M."/>
            <person name="Hacquard S."/>
        </authorList>
    </citation>
    <scope>NUCLEOTIDE SEQUENCE</scope>
    <source>
        <strain evidence="1">MPI-CAGE-CH-0230</strain>
    </source>
</reference>
<dbReference type="AlphaFoldDB" id="A0A9P8Y3B8"/>
<dbReference type="RefSeq" id="XP_046011120.1">
    <property type="nucleotide sequence ID" value="XM_046148125.1"/>
</dbReference>
<proteinExistence type="predicted"/>
<protein>
    <submittedName>
        <fullName evidence="1">Uncharacterized protein</fullName>
    </submittedName>
</protein>
<accession>A0A9P8Y3B8</accession>
<keyword evidence="2" id="KW-1185">Reference proteome</keyword>
<dbReference type="EMBL" id="JAGTJQ010000006">
    <property type="protein sequence ID" value="KAH7028832.1"/>
    <property type="molecule type" value="Genomic_DNA"/>
</dbReference>
<organism evidence="1 2">
    <name type="scientific">Microdochium trichocladiopsis</name>
    <dbReference type="NCBI Taxonomy" id="1682393"/>
    <lineage>
        <taxon>Eukaryota</taxon>
        <taxon>Fungi</taxon>
        <taxon>Dikarya</taxon>
        <taxon>Ascomycota</taxon>
        <taxon>Pezizomycotina</taxon>
        <taxon>Sordariomycetes</taxon>
        <taxon>Xylariomycetidae</taxon>
        <taxon>Xylariales</taxon>
        <taxon>Microdochiaceae</taxon>
        <taxon>Microdochium</taxon>
    </lineage>
</organism>
<evidence type="ECO:0000313" key="2">
    <source>
        <dbReference type="Proteomes" id="UP000756346"/>
    </source>
</evidence>
<evidence type="ECO:0000313" key="1">
    <source>
        <dbReference type="EMBL" id="KAH7028832.1"/>
    </source>
</evidence>
<dbReference type="GeneID" id="70177671"/>
<gene>
    <name evidence="1" type="ORF">B0I36DRAFT_126439</name>
</gene>
<name>A0A9P8Y3B8_9PEZI</name>
<comment type="caution">
    <text evidence="1">The sequence shown here is derived from an EMBL/GenBank/DDBJ whole genome shotgun (WGS) entry which is preliminary data.</text>
</comment>
<dbReference type="Proteomes" id="UP000756346">
    <property type="component" value="Unassembled WGS sequence"/>
</dbReference>
<sequence length="102" mass="10860">MLPTHSPSIEQAGTNHGVAIVTNLETVRRSQPAPPPHAAGPLSTIRPSCPSTALVAAQRLEVGLAISRNSTLQRHAPAGWSVWLHESVSPKSRRARDTWSSG</sequence>